<evidence type="ECO:0000313" key="2">
    <source>
        <dbReference type="WBParaSite" id="ES5_v2.g13919.t1"/>
    </source>
</evidence>
<dbReference type="Proteomes" id="UP000887579">
    <property type="component" value="Unplaced"/>
</dbReference>
<dbReference type="WBParaSite" id="ES5_v2.g13919.t1">
    <property type="protein sequence ID" value="ES5_v2.g13919.t1"/>
    <property type="gene ID" value="ES5_v2.g13919"/>
</dbReference>
<reference evidence="2" key="1">
    <citation type="submission" date="2022-11" db="UniProtKB">
        <authorList>
            <consortium name="WormBaseParasite"/>
        </authorList>
    </citation>
    <scope>IDENTIFICATION</scope>
</reference>
<protein>
    <submittedName>
        <fullName evidence="2">Uncharacterized protein</fullName>
    </submittedName>
</protein>
<organism evidence="1 2">
    <name type="scientific">Panagrolaimus sp. ES5</name>
    <dbReference type="NCBI Taxonomy" id="591445"/>
    <lineage>
        <taxon>Eukaryota</taxon>
        <taxon>Metazoa</taxon>
        <taxon>Ecdysozoa</taxon>
        <taxon>Nematoda</taxon>
        <taxon>Chromadorea</taxon>
        <taxon>Rhabditida</taxon>
        <taxon>Tylenchina</taxon>
        <taxon>Panagrolaimomorpha</taxon>
        <taxon>Panagrolaimoidea</taxon>
        <taxon>Panagrolaimidae</taxon>
        <taxon>Panagrolaimus</taxon>
    </lineage>
</organism>
<sequence length="358" mass="41135">MATRDNCLLFKDKQSRDIDNNGKYSNLNLNQKHHCSDVLLVTPKSATSDNRKLQYYGKDKFGKAKSSSAISSTLSLHIAAYENLNEARNETYNDCDEKKILKKEDEKPTLNKIWKNAKQLFTGSPSLTQNSFEFPRQSKNRNIKPEIAQFKASQKLFIPNMIPVMTISKVSDIDKQAKKGQNLWNKSDKHLSSNFLDIVDCNFSEGKDKFARTKNSNANSSTLSLHIAAYENLDEVKKETFNDCDEKKILKKEDEKPTLNKIWKNAKQLFTGSPSLTQNSFEFPRQSKNQNINPEIAQFKASQKCLNPNMIPAMSKSFFLNFPLARTLQTPDWTEFWTGRGIPELDWEFTNWTSNSWT</sequence>
<evidence type="ECO:0000313" key="1">
    <source>
        <dbReference type="Proteomes" id="UP000887579"/>
    </source>
</evidence>
<name>A0AC34F9N4_9BILA</name>
<accession>A0AC34F9N4</accession>
<proteinExistence type="predicted"/>